<sequence length="166" mass="18445">MATAAEPRPGVSQLAGEFRLAALPGSVGHARDMVRSLLGAWNLGRPPELLEMAQMVTAELVAHAVDSQPEDPRHLQTFLDFHGRQVGLIVLRVRLEQRSLLVEVWDDHPEPPIMREPTPDRSDLSRVMVVGTVSKAWDYYLPGSGGRVVWAELHLPHSMPLPEPEE</sequence>
<dbReference type="InterPro" id="IPR050267">
    <property type="entry name" value="Anti-sigma-factor_SerPK"/>
</dbReference>
<reference evidence="2" key="1">
    <citation type="submission" date="2016-10" db="EMBL/GenBank/DDBJ databases">
        <authorList>
            <person name="Varghese N."/>
            <person name="Submissions S."/>
        </authorList>
    </citation>
    <scope>NUCLEOTIDE SEQUENCE [LARGE SCALE GENOMIC DNA]</scope>
    <source>
        <strain evidence="2">CGMCC 4.3516</strain>
    </source>
</reference>
<dbReference type="Proteomes" id="UP000198949">
    <property type="component" value="Unassembled WGS sequence"/>
</dbReference>
<proteinExistence type="predicted"/>
<evidence type="ECO:0008006" key="3">
    <source>
        <dbReference type="Google" id="ProtNLM"/>
    </source>
</evidence>
<dbReference type="PANTHER" id="PTHR35526">
    <property type="entry name" value="ANTI-SIGMA-F FACTOR RSBW-RELATED"/>
    <property type="match status" value="1"/>
</dbReference>
<accession>A0A1G7B1I8</accession>
<evidence type="ECO:0000313" key="2">
    <source>
        <dbReference type="Proteomes" id="UP000198949"/>
    </source>
</evidence>
<dbReference type="PANTHER" id="PTHR35526:SF3">
    <property type="entry name" value="ANTI-SIGMA-F FACTOR RSBW"/>
    <property type="match status" value="1"/>
</dbReference>
<dbReference type="AlphaFoldDB" id="A0A1G7B1I8"/>
<dbReference type="InterPro" id="IPR036890">
    <property type="entry name" value="HATPase_C_sf"/>
</dbReference>
<dbReference type="OrthoDB" id="3852626at2"/>
<gene>
    <name evidence="1" type="ORF">SAMN05216270_11581</name>
</gene>
<keyword evidence="2" id="KW-1185">Reference proteome</keyword>
<dbReference type="STRING" id="58114.SAMN05216270_11581"/>
<protein>
    <recommendedName>
        <fullName evidence="3">Anti-sigma regulatory factor (Ser/Thr protein kinase)</fullName>
    </recommendedName>
</protein>
<dbReference type="RefSeq" id="WP_091039500.1">
    <property type="nucleotide sequence ID" value="NZ_FNAD01000015.1"/>
</dbReference>
<name>A0A1G7B1I8_9ACTN</name>
<organism evidence="1 2">
    <name type="scientific">Glycomyces harbinensis</name>
    <dbReference type="NCBI Taxonomy" id="58114"/>
    <lineage>
        <taxon>Bacteria</taxon>
        <taxon>Bacillati</taxon>
        <taxon>Actinomycetota</taxon>
        <taxon>Actinomycetes</taxon>
        <taxon>Glycomycetales</taxon>
        <taxon>Glycomycetaceae</taxon>
        <taxon>Glycomyces</taxon>
    </lineage>
</organism>
<evidence type="ECO:0000313" key="1">
    <source>
        <dbReference type="EMBL" id="SDE20881.1"/>
    </source>
</evidence>
<dbReference type="EMBL" id="FNAD01000015">
    <property type="protein sequence ID" value="SDE20881.1"/>
    <property type="molecule type" value="Genomic_DNA"/>
</dbReference>
<dbReference type="CDD" id="cd16936">
    <property type="entry name" value="HATPase_RsbW-like"/>
    <property type="match status" value="1"/>
</dbReference>
<dbReference type="Gene3D" id="3.30.565.10">
    <property type="entry name" value="Histidine kinase-like ATPase, C-terminal domain"/>
    <property type="match status" value="1"/>
</dbReference>